<feature type="lipid moiety-binding region" description="S-diacylglycerol cysteine" evidence="7">
    <location>
        <position position="22"/>
    </location>
</feature>
<name>A0A1V4SXN0_9CLOT</name>
<accession>A0A1V4SXN0</accession>
<dbReference type="CDD" id="cd13597">
    <property type="entry name" value="PBP2_lipoprotein_Tp32"/>
    <property type="match status" value="1"/>
</dbReference>
<evidence type="ECO:0000256" key="1">
    <source>
        <dbReference type="ARBA" id="ARBA00004635"/>
    </source>
</evidence>
<dbReference type="Pfam" id="PF03180">
    <property type="entry name" value="Lipoprotein_9"/>
    <property type="match status" value="1"/>
</dbReference>
<evidence type="ECO:0000256" key="7">
    <source>
        <dbReference type="PIRSR" id="PIRSR002854-1"/>
    </source>
</evidence>
<evidence type="ECO:0000256" key="8">
    <source>
        <dbReference type="SAM" id="SignalP"/>
    </source>
</evidence>
<dbReference type="Gene3D" id="3.40.190.10">
    <property type="entry name" value="Periplasmic binding protein-like II"/>
    <property type="match status" value="2"/>
</dbReference>
<comment type="similarity">
    <text evidence="6">Belongs to the nlpA lipoprotein family.</text>
</comment>
<comment type="subcellular location">
    <subcellularLocation>
        <location evidence="1">Membrane</location>
        <topology evidence="1">Lipid-anchor</topology>
    </subcellularLocation>
</comment>
<evidence type="ECO:0000313" key="9">
    <source>
        <dbReference type="EMBL" id="OPX48747.1"/>
    </source>
</evidence>
<sequence>MKRKTIITGILIGALAFALGGCGASSEAKDDKTIKIGVSPVPHKEIVEQIKPDLEEKGYKVEVIEFNDYVTPNTALAEGSLDANFFQHIPYLEDQNNTKGLNLDYTAQIHLEPLGAYSKKIKDIKELKDGAIIAIPNDPSNEARALKLLSENGLIKVKDGELITPKDITENKRNFTFKELEAAAIPKALDDVDLAVINGNYAIDAGFSVKKDALLAETKDSEASKPYGNVLAVKKENKDTQKIKDLTEALTSDKVREFINENYDGNVIPVF</sequence>
<keyword evidence="4" id="KW-0564">Palmitate</keyword>
<dbReference type="SUPFAM" id="SSF53850">
    <property type="entry name" value="Periplasmic binding protein-like II"/>
    <property type="match status" value="1"/>
</dbReference>
<gene>
    <name evidence="9" type="ORF">CLTHE_10360</name>
</gene>
<evidence type="ECO:0000256" key="5">
    <source>
        <dbReference type="ARBA" id="ARBA00023288"/>
    </source>
</evidence>
<keyword evidence="2 8" id="KW-0732">Signal</keyword>
<dbReference type="PANTHER" id="PTHR30429:SF0">
    <property type="entry name" value="METHIONINE-BINDING LIPOPROTEIN METQ"/>
    <property type="match status" value="1"/>
</dbReference>
<dbReference type="EMBL" id="LTAY01000028">
    <property type="protein sequence ID" value="OPX48747.1"/>
    <property type="molecule type" value="Genomic_DNA"/>
</dbReference>
<keyword evidence="3" id="KW-0472">Membrane</keyword>
<evidence type="ECO:0000256" key="6">
    <source>
        <dbReference type="PIRNR" id="PIRNR002854"/>
    </source>
</evidence>
<evidence type="ECO:0000256" key="2">
    <source>
        <dbReference type="ARBA" id="ARBA00022729"/>
    </source>
</evidence>
<evidence type="ECO:0000256" key="3">
    <source>
        <dbReference type="ARBA" id="ARBA00023136"/>
    </source>
</evidence>
<dbReference type="RefSeq" id="WP_080022313.1">
    <property type="nucleotide sequence ID" value="NZ_LTAY01000028.1"/>
</dbReference>
<dbReference type="Proteomes" id="UP000191448">
    <property type="component" value="Unassembled WGS sequence"/>
</dbReference>
<dbReference type="PANTHER" id="PTHR30429">
    <property type="entry name" value="D-METHIONINE-BINDING LIPOPROTEIN METQ"/>
    <property type="match status" value="1"/>
</dbReference>
<dbReference type="OrthoDB" id="9812878at2"/>
<keyword evidence="5 6" id="KW-0449">Lipoprotein</keyword>
<dbReference type="InterPro" id="IPR004872">
    <property type="entry name" value="Lipoprotein_NlpA"/>
</dbReference>
<dbReference type="GO" id="GO:0016020">
    <property type="term" value="C:membrane"/>
    <property type="evidence" value="ECO:0007669"/>
    <property type="project" value="UniProtKB-SubCell"/>
</dbReference>
<evidence type="ECO:0000256" key="4">
    <source>
        <dbReference type="ARBA" id="ARBA00023139"/>
    </source>
</evidence>
<evidence type="ECO:0000313" key="10">
    <source>
        <dbReference type="Proteomes" id="UP000191448"/>
    </source>
</evidence>
<proteinExistence type="inferred from homology"/>
<reference evidence="9 10" key="1">
    <citation type="submission" date="2016-02" db="EMBL/GenBank/DDBJ databases">
        <title>Genome sequence of Clostridium thermobutyricum DSM 4928.</title>
        <authorList>
            <person name="Poehlein A."/>
            <person name="Daniel R."/>
        </authorList>
    </citation>
    <scope>NUCLEOTIDE SEQUENCE [LARGE SCALE GENOMIC DNA]</scope>
    <source>
        <strain evidence="9 10">DSM 4928</strain>
    </source>
</reference>
<dbReference type="PROSITE" id="PS51257">
    <property type="entry name" value="PROKAR_LIPOPROTEIN"/>
    <property type="match status" value="1"/>
</dbReference>
<dbReference type="AlphaFoldDB" id="A0A1V4SXN0"/>
<comment type="caution">
    <text evidence="9">The sequence shown here is derived from an EMBL/GenBank/DDBJ whole genome shotgun (WGS) entry which is preliminary data.</text>
</comment>
<protein>
    <recommendedName>
        <fullName evidence="6">Lipoprotein</fullName>
    </recommendedName>
</protein>
<feature type="signal peptide" evidence="8">
    <location>
        <begin position="1"/>
        <end position="28"/>
    </location>
</feature>
<dbReference type="PIRSF" id="PIRSF002854">
    <property type="entry name" value="MetQ"/>
    <property type="match status" value="1"/>
</dbReference>
<organism evidence="9 10">
    <name type="scientific">Clostridium thermobutyricum DSM 4928</name>
    <dbReference type="NCBI Taxonomy" id="1121339"/>
    <lineage>
        <taxon>Bacteria</taxon>
        <taxon>Bacillati</taxon>
        <taxon>Bacillota</taxon>
        <taxon>Clostridia</taxon>
        <taxon>Eubacteriales</taxon>
        <taxon>Clostridiaceae</taxon>
        <taxon>Clostridium</taxon>
    </lineage>
</organism>
<feature type="chain" id="PRO_5038609727" description="Lipoprotein" evidence="8">
    <location>
        <begin position="29"/>
        <end position="271"/>
    </location>
</feature>